<organism evidence="1 2">
    <name type="scientific">Tegillarca granosa</name>
    <name type="common">Malaysian cockle</name>
    <name type="synonym">Anadara granosa</name>
    <dbReference type="NCBI Taxonomy" id="220873"/>
    <lineage>
        <taxon>Eukaryota</taxon>
        <taxon>Metazoa</taxon>
        <taxon>Spiralia</taxon>
        <taxon>Lophotrochozoa</taxon>
        <taxon>Mollusca</taxon>
        <taxon>Bivalvia</taxon>
        <taxon>Autobranchia</taxon>
        <taxon>Pteriomorphia</taxon>
        <taxon>Arcoida</taxon>
        <taxon>Arcoidea</taxon>
        <taxon>Arcidae</taxon>
        <taxon>Tegillarca</taxon>
    </lineage>
</organism>
<proteinExistence type="predicted"/>
<gene>
    <name evidence="1" type="ORF">KUTeg_020242</name>
</gene>
<name>A0ABQ9ECM9_TEGGR</name>
<accession>A0ABQ9ECM9</accession>
<dbReference type="EMBL" id="JARBDR010000918">
    <property type="protein sequence ID" value="KAJ8301255.1"/>
    <property type="molecule type" value="Genomic_DNA"/>
</dbReference>
<reference evidence="1 2" key="1">
    <citation type="submission" date="2022-12" db="EMBL/GenBank/DDBJ databases">
        <title>Chromosome-level genome of Tegillarca granosa.</title>
        <authorList>
            <person name="Kim J."/>
        </authorList>
    </citation>
    <scope>NUCLEOTIDE SEQUENCE [LARGE SCALE GENOMIC DNA]</scope>
    <source>
        <strain evidence="1">Teg-2019</strain>
        <tissue evidence="1">Adductor muscle</tissue>
    </source>
</reference>
<dbReference type="Proteomes" id="UP001217089">
    <property type="component" value="Unassembled WGS sequence"/>
</dbReference>
<evidence type="ECO:0000313" key="2">
    <source>
        <dbReference type="Proteomes" id="UP001217089"/>
    </source>
</evidence>
<sequence length="162" mass="18846">MQAIHRIPGKAGFPRPVIVKIKTEVKSRIIRKRKDLKGDVRFYDDITQGNLGPMPRLTKSEKIHSVWFFNDSVYAKETKVGHRIKFDIFDNIEEKLKQKGRKFCFSLSASNLDRQANTFLETISLEKDMRFVFRNLLGGVCETASEKFLKWEDTLGSYIENL</sequence>
<keyword evidence="2" id="KW-1185">Reference proteome</keyword>
<protein>
    <submittedName>
        <fullName evidence="1">Uncharacterized protein</fullName>
    </submittedName>
</protein>
<comment type="caution">
    <text evidence="1">The sequence shown here is derived from an EMBL/GenBank/DDBJ whole genome shotgun (WGS) entry which is preliminary data.</text>
</comment>
<evidence type="ECO:0000313" key="1">
    <source>
        <dbReference type="EMBL" id="KAJ8301255.1"/>
    </source>
</evidence>